<comment type="catalytic activity">
    <reaction evidence="1">
        <text>ATP + protein L-histidine = ADP + protein N-phospho-L-histidine.</text>
        <dbReference type="EC" id="2.7.13.3"/>
    </reaction>
</comment>
<dbReference type="CDD" id="cd00082">
    <property type="entry name" value="HisKA"/>
    <property type="match status" value="1"/>
</dbReference>
<dbReference type="InterPro" id="IPR005467">
    <property type="entry name" value="His_kinase_dom"/>
</dbReference>
<feature type="domain" description="Histidine kinase" evidence="12">
    <location>
        <begin position="239"/>
        <end position="441"/>
    </location>
</feature>
<feature type="domain" description="HAMP" evidence="13">
    <location>
        <begin position="179"/>
        <end position="231"/>
    </location>
</feature>
<feature type="transmembrane region" description="Helical" evidence="11">
    <location>
        <begin position="12"/>
        <end position="34"/>
    </location>
</feature>
<evidence type="ECO:0000256" key="3">
    <source>
        <dbReference type="ARBA" id="ARBA00012438"/>
    </source>
</evidence>
<comment type="subcellular location">
    <subcellularLocation>
        <location evidence="2">Membrane</location>
    </subcellularLocation>
</comment>
<evidence type="ECO:0000256" key="6">
    <source>
        <dbReference type="ARBA" id="ARBA00022692"/>
    </source>
</evidence>
<dbReference type="InterPro" id="IPR003594">
    <property type="entry name" value="HATPase_dom"/>
</dbReference>
<evidence type="ECO:0000256" key="8">
    <source>
        <dbReference type="ARBA" id="ARBA00022989"/>
    </source>
</evidence>
<dbReference type="Pfam" id="PF00672">
    <property type="entry name" value="HAMP"/>
    <property type="match status" value="1"/>
</dbReference>
<dbReference type="Pfam" id="PF02518">
    <property type="entry name" value="HATPase_c"/>
    <property type="match status" value="1"/>
</dbReference>
<evidence type="ECO:0000313" key="15">
    <source>
        <dbReference type="Proteomes" id="UP000183529"/>
    </source>
</evidence>
<evidence type="ECO:0000256" key="1">
    <source>
        <dbReference type="ARBA" id="ARBA00000085"/>
    </source>
</evidence>
<dbReference type="SMART" id="SM00304">
    <property type="entry name" value="HAMP"/>
    <property type="match status" value="1"/>
</dbReference>
<gene>
    <name evidence="14" type="ORF">SAMN05216550_13110</name>
</gene>
<evidence type="ECO:0000256" key="4">
    <source>
        <dbReference type="ARBA" id="ARBA00022553"/>
    </source>
</evidence>
<dbReference type="CDD" id="cd06225">
    <property type="entry name" value="HAMP"/>
    <property type="match status" value="1"/>
</dbReference>
<dbReference type="Proteomes" id="UP000183529">
    <property type="component" value="Unassembled WGS sequence"/>
</dbReference>
<dbReference type="SUPFAM" id="SSF158472">
    <property type="entry name" value="HAMP domain-like"/>
    <property type="match status" value="1"/>
</dbReference>
<dbReference type="InterPro" id="IPR050428">
    <property type="entry name" value="TCS_sensor_his_kinase"/>
</dbReference>
<dbReference type="InterPro" id="IPR003660">
    <property type="entry name" value="HAMP_dom"/>
</dbReference>
<keyword evidence="9" id="KW-0902">Two-component regulatory system</keyword>
<reference evidence="14 15" key="1">
    <citation type="submission" date="2016-10" db="EMBL/GenBank/DDBJ databases">
        <authorList>
            <person name="Varghese N."/>
            <person name="Submissions S."/>
        </authorList>
    </citation>
    <scope>NUCLEOTIDE SEQUENCE [LARGE SCALE GENOMIC DNA]</scope>
    <source>
        <strain evidence="14 15">LMG 22274</strain>
    </source>
</reference>
<evidence type="ECO:0000313" key="14">
    <source>
        <dbReference type="EMBL" id="SEK14758.1"/>
    </source>
</evidence>
<dbReference type="SUPFAM" id="SSF47384">
    <property type="entry name" value="Homodimeric domain of signal transducing histidine kinase"/>
    <property type="match status" value="1"/>
</dbReference>
<name>A0AAQ1GP36_9BURK</name>
<sequence length="503" mass="55646">MPRRRWHTTTFRWLCAYTAMFGVFLTLLVGFIAWSATSSIERDTDSIMSWQLIYFDSIPDAQLPDAIYQRLEHERMHVNYYGLFTADGRYVAGDLLEVPPNITYDRVGCTLKHTLKLRDRKQSPIVRAMGEIRPNGMRLVVTRDMTNVLEIREFVVRTLAVGAVLALLGAAAGGLVLGMRQIRRVREIRRVTQCIARGDLDQRLPVGGDDELDMLAHLVNHMLDEIERLMSEVKGACDGIAHDLRTPLVHLHTLLARIAERESLRADEEGADMLERARTETGQLLERFRAMLRISEIGTLHRRGGFATVDLQSLVQELAELYEPLAESREIEWRVSAETVSEIHGDRALLFEAFSNLIDNAIKFAPEGGVVSVTLRATPLGPQLEVADNGPGIAPAERAAVLQRFYRGDAVRHIAGSGLGLSVVAAVMRVHDFTLRIDDAPEFARSHDAIDAADASDAGAQAHEGAAEGTPEGTQANAPQSAPRRPGGPGVRMSVECWPRALT</sequence>
<proteinExistence type="predicted"/>
<evidence type="ECO:0000256" key="11">
    <source>
        <dbReference type="SAM" id="Phobius"/>
    </source>
</evidence>
<dbReference type="RefSeq" id="WP_074987472.1">
    <property type="nucleotide sequence ID" value="NZ_CADFGN010000004.1"/>
</dbReference>
<dbReference type="EMBL" id="FNZM01000031">
    <property type="protein sequence ID" value="SEK14758.1"/>
    <property type="molecule type" value="Genomic_DNA"/>
</dbReference>
<keyword evidence="7 14" id="KW-0418">Kinase</keyword>
<dbReference type="PANTHER" id="PTHR45436:SF8">
    <property type="entry name" value="HISTIDINE KINASE"/>
    <property type="match status" value="1"/>
</dbReference>
<dbReference type="SUPFAM" id="SSF55874">
    <property type="entry name" value="ATPase domain of HSP90 chaperone/DNA topoisomerase II/histidine kinase"/>
    <property type="match status" value="1"/>
</dbReference>
<evidence type="ECO:0000256" key="9">
    <source>
        <dbReference type="ARBA" id="ARBA00023012"/>
    </source>
</evidence>
<dbReference type="EC" id="2.7.13.3" evidence="3"/>
<dbReference type="InterPro" id="IPR036097">
    <property type="entry name" value="HisK_dim/P_sf"/>
</dbReference>
<feature type="transmembrane region" description="Helical" evidence="11">
    <location>
        <begin position="154"/>
        <end position="179"/>
    </location>
</feature>
<dbReference type="Gene3D" id="6.10.340.10">
    <property type="match status" value="1"/>
</dbReference>
<keyword evidence="11" id="KW-0472">Membrane</keyword>
<dbReference type="PROSITE" id="PS50109">
    <property type="entry name" value="HIS_KIN"/>
    <property type="match status" value="1"/>
</dbReference>
<evidence type="ECO:0000256" key="2">
    <source>
        <dbReference type="ARBA" id="ARBA00004370"/>
    </source>
</evidence>
<evidence type="ECO:0000259" key="13">
    <source>
        <dbReference type="PROSITE" id="PS50885"/>
    </source>
</evidence>
<dbReference type="InterPro" id="IPR003661">
    <property type="entry name" value="HisK_dim/P_dom"/>
</dbReference>
<accession>A0AAQ1GP36</accession>
<evidence type="ECO:0000256" key="7">
    <source>
        <dbReference type="ARBA" id="ARBA00022777"/>
    </source>
</evidence>
<protein>
    <recommendedName>
        <fullName evidence="3">histidine kinase</fullName>
        <ecNumber evidence="3">2.7.13.3</ecNumber>
    </recommendedName>
</protein>
<comment type="caution">
    <text evidence="14">The sequence shown here is derived from an EMBL/GenBank/DDBJ whole genome shotgun (WGS) entry which is preliminary data.</text>
</comment>
<evidence type="ECO:0000256" key="10">
    <source>
        <dbReference type="SAM" id="MobiDB-lite"/>
    </source>
</evidence>
<feature type="region of interest" description="Disordered" evidence="10">
    <location>
        <begin position="454"/>
        <end position="503"/>
    </location>
</feature>
<dbReference type="PANTHER" id="PTHR45436">
    <property type="entry name" value="SENSOR HISTIDINE KINASE YKOH"/>
    <property type="match status" value="1"/>
</dbReference>
<dbReference type="AlphaFoldDB" id="A0AAQ1GP36"/>
<dbReference type="PROSITE" id="PS50885">
    <property type="entry name" value="HAMP"/>
    <property type="match status" value="1"/>
</dbReference>
<keyword evidence="6 11" id="KW-0812">Transmembrane</keyword>
<dbReference type="GO" id="GO:0000155">
    <property type="term" value="F:phosphorelay sensor kinase activity"/>
    <property type="evidence" value="ECO:0007669"/>
    <property type="project" value="InterPro"/>
</dbReference>
<organism evidence="14 15">
    <name type="scientific">Paraburkholderia tropica</name>
    <dbReference type="NCBI Taxonomy" id="92647"/>
    <lineage>
        <taxon>Bacteria</taxon>
        <taxon>Pseudomonadati</taxon>
        <taxon>Pseudomonadota</taxon>
        <taxon>Betaproteobacteria</taxon>
        <taxon>Burkholderiales</taxon>
        <taxon>Burkholderiaceae</taxon>
        <taxon>Paraburkholderia</taxon>
    </lineage>
</organism>
<keyword evidence="8 11" id="KW-1133">Transmembrane helix</keyword>
<dbReference type="GO" id="GO:0005886">
    <property type="term" value="C:plasma membrane"/>
    <property type="evidence" value="ECO:0007669"/>
    <property type="project" value="TreeGrafter"/>
</dbReference>
<dbReference type="Gene3D" id="3.30.565.10">
    <property type="entry name" value="Histidine kinase-like ATPase, C-terminal domain"/>
    <property type="match status" value="1"/>
</dbReference>
<dbReference type="SMART" id="SM00387">
    <property type="entry name" value="HATPase_c"/>
    <property type="match status" value="1"/>
</dbReference>
<evidence type="ECO:0000259" key="12">
    <source>
        <dbReference type="PROSITE" id="PS50109"/>
    </source>
</evidence>
<evidence type="ECO:0000256" key="5">
    <source>
        <dbReference type="ARBA" id="ARBA00022679"/>
    </source>
</evidence>
<feature type="compositionally biased region" description="Low complexity" evidence="10">
    <location>
        <begin position="454"/>
        <end position="469"/>
    </location>
</feature>
<keyword evidence="4" id="KW-0597">Phosphoprotein</keyword>
<dbReference type="InterPro" id="IPR036890">
    <property type="entry name" value="HATPase_C_sf"/>
</dbReference>
<keyword evidence="5" id="KW-0808">Transferase</keyword>